<dbReference type="RefSeq" id="XP_045960729.1">
    <property type="nucleotide sequence ID" value="XM_046095150.1"/>
</dbReference>
<dbReference type="PANTHER" id="PTHR35391:SF7">
    <property type="entry name" value="C2H2-TYPE DOMAIN-CONTAINING PROTEIN"/>
    <property type="match status" value="1"/>
</dbReference>
<dbReference type="PANTHER" id="PTHR35391">
    <property type="entry name" value="C2H2-TYPE DOMAIN-CONTAINING PROTEIN-RELATED"/>
    <property type="match status" value="1"/>
</dbReference>
<dbReference type="SMART" id="SM00355">
    <property type="entry name" value="ZnF_C2H2"/>
    <property type="match status" value="3"/>
</dbReference>
<dbReference type="Gene3D" id="3.30.160.60">
    <property type="entry name" value="Classic Zinc Finger"/>
    <property type="match status" value="1"/>
</dbReference>
<organism evidence="2 3">
    <name type="scientific">Truncatella angustata</name>
    <dbReference type="NCBI Taxonomy" id="152316"/>
    <lineage>
        <taxon>Eukaryota</taxon>
        <taxon>Fungi</taxon>
        <taxon>Dikarya</taxon>
        <taxon>Ascomycota</taxon>
        <taxon>Pezizomycotina</taxon>
        <taxon>Sordariomycetes</taxon>
        <taxon>Xylariomycetidae</taxon>
        <taxon>Amphisphaeriales</taxon>
        <taxon>Sporocadaceae</taxon>
        <taxon>Truncatella</taxon>
    </lineage>
</organism>
<comment type="caution">
    <text evidence="2">The sequence shown here is derived from an EMBL/GenBank/DDBJ whole genome shotgun (WGS) entry which is preliminary data.</text>
</comment>
<evidence type="ECO:0000313" key="3">
    <source>
        <dbReference type="Proteomes" id="UP000758603"/>
    </source>
</evidence>
<dbReference type="InterPro" id="IPR058925">
    <property type="entry name" value="zf-C2H2_AcuF"/>
</dbReference>
<dbReference type="InterPro" id="IPR013087">
    <property type="entry name" value="Znf_C2H2_type"/>
</dbReference>
<dbReference type="GeneID" id="70124043"/>
<proteinExistence type="predicted"/>
<evidence type="ECO:0000259" key="1">
    <source>
        <dbReference type="SMART" id="SM00355"/>
    </source>
</evidence>
<dbReference type="EMBL" id="JAGPXC010000002">
    <property type="protein sequence ID" value="KAH6656495.1"/>
    <property type="molecule type" value="Genomic_DNA"/>
</dbReference>
<feature type="domain" description="C2H2-type" evidence="1">
    <location>
        <begin position="123"/>
        <end position="145"/>
    </location>
</feature>
<protein>
    <recommendedName>
        <fullName evidence="1">C2H2-type domain-containing protein</fullName>
    </recommendedName>
</protein>
<accession>A0A9P9A0Z4</accession>
<reference evidence="2" key="1">
    <citation type="journal article" date="2021" name="Nat. Commun.">
        <title>Genetic determinants of endophytism in the Arabidopsis root mycobiome.</title>
        <authorList>
            <person name="Mesny F."/>
            <person name="Miyauchi S."/>
            <person name="Thiergart T."/>
            <person name="Pickel B."/>
            <person name="Atanasova L."/>
            <person name="Karlsson M."/>
            <person name="Huettel B."/>
            <person name="Barry K.W."/>
            <person name="Haridas S."/>
            <person name="Chen C."/>
            <person name="Bauer D."/>
            <person name="Andreopoulos W."/>
            <person name="Pangilinan J."/>
            <person name="LaButti K."/>
            <person name="Riley R."/>
            <person name="Lipzen A."/>
            <person name="Clum A."/>
            <person name="Drula E."/>
            <person name="Henrissat B."/>
            <person name="Kohler A."/>
            <person name="Grigoriev I.V."/>
            <person name="Martin F.M."/>
            <person name="Hacquard S."/>
        </authorList>
    </citation>
    <scope>NUCLEOTIDE SEQUENCE</scope>
    <source>
        <strain evidence="2">MPI-SDFR-AT-0073</strain>
    </source>
</reference>
<evidence type="ECO:0000313" key="2">
    <source>
        <dbReference type="EMBL" id="KAH6656495.1"/>
    </source>
</evidence>
<dbReference type="AlphaFoldDB" id="A0A9P9A0Z4"/>
<dbReference type="Proteomes" id="UP000758603">
    <property type="component" value="Unassembled WGS sequence"/>
</dbReference>
<keyword evidence="3" id="KW-1185">Reference proteome</keyword>
<sequence>MPPLPSLAAYGPFECPFCFMMISASNTLAWKKHVYADLRPYICFEPTCRNGNHQYGRRHEWMEHVIKNHWRTWKCSICLSEPFSSATALKSHITQQHTPSVPSSQLDVYVEDGKNPKPLDSPAQCPLCNDMPANADAYQRHVGRHQEELALFSLPNLETDEKSNHNAEFVSDCSASATSVDAEIPGKHVGANYQSIDRYFFDELRAEKLLLFDQRSPRELLESFEWDCTRPQ</sequence>
<feature type="domain" description="C2H2-type" evidence="1">
    <location>
        <begin position="41"/>
        <end position="69"/>
    </location>
</feature>
<name>A0A9P9A0Z4_9PEZI</name>
<feature type="domain" description="C2H2-type" evidence="1">
    <location>
        <begin position="73"/>
        <end position="97"/>
    </location>
</feature>
<dbReference type="Pfam" id="PF26082">
    <property type="entry name" value="zf-C2H2_AcuF"/>
    <property type="match status" value="1"/>
</dbReference>
<dbReference type="OrthoDB" id="6133115at2759"/>
<gene>
    <name evidence="2" type="ORF">BKA67DRAFT_158148</name>
</gene>